<dbReference type="OrthoDB" id="9800202at2"/>
<dbReference type="InterPro" id="IPR010652">
    <property type="entry name" value="DUF1232"/>
</dbReference>
<evidence type="ECO:0000256" key="4">
    <source>
        <dbReference type="ARBA" id="ARBA00023136"/>
    </source>
</evidence>
<dbReference type="AlphaFoldDB" id="C4V617"/>
<comment type="caution">
    <text evidence="7">The sequence shown here is derived from an EMBL/GenBank/DDBJ whole genome shotgun (WGS) entry which is preliminary data.</text>
</comment>
<evidence type="ECO:0000259" key="6">
    <source>
        <dbReference type="Pfam" id="PF06803"/>
    </source>
</evidence>
<evidence type="ECO:0000313" key="7">
    <source>
        <dbReference type="EMBL" id="EEQ47615.1"/>
    </source>
</evidence>
<dbReference type="eggNOG" id="COG3339">
    <property type="taxonomic scope" value="Bacteria"/>
</dbReference>
<proteinExistence type="predicted"/>
<keyword evidence="8" id="KW-1185">Reference proteome</keyword>
<dbReference type="STRING" id="638302.HMPREF0908_1917"/>
<reference evidence="7 8" key="1">
    <citation type="submission" date="2009-04" db="EMBL/GenBank/DDBJ databases">
        <authorList>
            <person name="Qin X."/>
            <person name="Bachman B."/>
            <person name="Battles P."/>
            <person name="Bell A."/>
            <person name="Bess C."/>
            <person name="Bickham C."/>
            <person name="Chaboub L."/>
            <person name="Chen D."/>
            <person name="Coyle M."/>
            <person name="Deiros D.R."/>
            <person name="Dinh H."/>
            <person name="Forbes L."/>
            <person name="Fowler G."/>
            <person name="Francisco L."/>
            <person name="Fu Q."/>
            <person name="Gubbala S."/>
            <person name="Hale W."/>
            <person name="Han Y."/>
            <person name="Hemphill L."/>
            <person name="Highlander S.K."/>
            <person name="Hirani K."/>
            <person name="Hogues M."/>
            <person name="Jackson L."/>
            <person name="Jakkamsetti A."/>
            <person name="Javaid M."/>
            <person name="Jiang H."/>
            <person name="Korchina V."/>
            <person name="Kovar C."/>
            <person name="Lara F."/>
            <person name="Lee S."/>
            <person name="Mata R."/>
            <person name="Mathew T."/>
            <person name="Moen C."/>
            <person name="Morales K."/>
            <person name="Munidasa M."/>
            <person name="Nazareth L."/>
            <person name="Ngo R."/>
            <person name="Nguyen L."/>
            <person name="Okwuonu G."/>
            <person name="Ongeri F."/>
            <person name="Patil S."/>
            <person name="Petrosino J."/>
            <person name="Pham C."/>
            <person name="Pham P."/>
            <person name="Pu L.-L."/>
            <person name="Puazo M."/>
            <person name="Raj R."/>
            <person name="Reid J."/>
            <person name="Rouhana J."/>
            <person name="Saada N."/>
            <person name="Shang Y."/>
            <person name="Simmons D."/>
            <person name="Thornton R."/>
            <person name="Warren J."/>
            <person name="Weissenberger G."/>
            <person name="Zhang J."/>
            <person name="Zhang L."/>
            <person name="Zhou C."/>
            <person name="Zhu D."/>
            <person name="Muzny D."/>
            <person name="Worley K."/>
            <person name="Gibbs R."/>
        </authorList>
    </citation>
    <scope>NUCLEOTIDE SEQUENCE [LARGE SCALE GENOMIC DNA]</scope>
    <source>
        <strain evidence="7 8">ATCC 43531</strain>
    </source>
</reference>
<keyword evidence="2 5" id="KW-0812">Transmembrane</keyword>
<dbReference type="GO" id="GO:0012505">
    <property type="term" value="C:endomembrane system"/>
    <property type="evidence" value="ECO:0007669"/>
    <property type="project" value="UniProtKB-SubCell"/>
</dbReference>
<feature type="domain" description="DUF1232" evidence="6">
    <location>
        <begin position="32"/>
        <end position="66"/>
    </location>
</feature>
<evidence type="ECO:0000256" key="1">
    <source>
        <dbReference type="ARBA" id="ARBA00004127"/>
    </source>
</evidence>
<feature type="transmembrane region" description="Helical" evidence="5">
    <location>
        <begin position="94"/>
        <end position="115"/>
    </location>
</feature>
<gene>
    <name evidence="7" type="ORF">HMPREF0908_1917</name>
</gene>
<dbReference type="RefSeq" id="WP_006691044.1">
    <property type="nucleotide sequence ID" value="NZ_GG694008.1"/>
</dbReference>
<keyword evidence="3 5" id="KW-1133">Transmembrane helix</keyword>
<protein>
    <recommendedName>
        <fullName evidence="6">DUF1232 domain-containing protein</fullName>
    </recommendedName>
</protein>
<comment type="subcellular location">
    <subcellularLocation>
        <location evidence="1">Endomembrane system</location>
        <topology evidence="1">Multi-pass membrane protein</topology>
    </subcellularLocation>
</comment>
<accession>C4V617</accession>
<evidence type="ECO:0000313" key="8">
    <source>
        <dbReference type="Proteomes" id="UP000005309"/>
    </source>
</evidence>
<dbReference type="HOGENOM" id="CLU_139031_0_0_9"/>
<evidence type="ECO:0000256" key="2">
    <source>
        <dbReference type="ARBA" id="ARBA00022692"/>
    </source>
</evidence>
<evidence type="ECO:0000256" key="3">
    <source>
        <dbReference type="ARBA" id="ARBA00022989"/>
    </source>
</evidence>
<dbReference type="Proteomes" id="UP000005309">
    <property type="component" value="Unassembled WGS sequence"/>
</dbReference>
<keyword evidence="4 5" id="KW-0472">Membrane</keyword>
<sequence length="119" mass="13600">MLRFLVLLRAMRRNIALLLYAMLQRDTPRAVKVLFPLSLLYLISPIDIIPDTIPLFGAVDDMVILPAATSLLIRMLPAHTRMEGERRVERYGTWLLVGASVLMLLWIVIFVWALVKVLS</sequence>
<name>C4V617_9FIRM</name>
<organism evidence="7 8">
    <name type="scientific">Selenomonas flueggei ATCC 43531</name>
    <dbReference type="NCBI Taxonomy" id="638302"/>
    <lineage>
        <taxon>Bacteria</taxon>
        <taxon>Bacillati</taxon>
        <taxon>Bacillota</taxon>
        <taxon>Negativicutes</taxon>
        <taxon>Selenomonadales</taxon>
        <taxon>Selenomonadaceae</taxon>
        <taxon>Selenomonas</taxon>
    </lineage>
</organism>
<evidence type="ECO:0000256" key="5">
    <source>
        <dbReference type="SAM" id="Phobius"/>
    </source>
</evidence>
<dbReference type="EMBL" id="ACLA01000033">
    <property type="protein sequence ID" value="EEQ47615.1"/>
    <property type="molecule type" value="Genomic_DNA"/>
</dbReference>
<dbReference type="Pfam" id="PF06803">
    <property type="entry name" value="DUF1232"/>
    <property type="match status" value="1"/>
</dbReference>